<dbReference type="EMBL" id="JACASE010000016">
    <property type="protein sequence ID" value="KAF6400418.1"/>
    <property type="molecule type" value="Genomic_DNA"/>
</dbReference>
<dbReference type="PANTHER" id="PTHR24092:SF78">
    <property type="entry name" value="PHOSPHOLIPID-TRANSPORTING ATPASE IK"/>
    <property type="match status" value="1"/>
</dbReference>
<feature type="compositionally biased region" description="Low complexity" evidence="1">
    <location>
        <begin position="276"/>
        <end position="285"/>
    </location>
</feature>
<dbReference type="PANTHER" id="PTHR24092">
    <property type="entry name" value="PROBABLE PHOSPHOLIPID-TRANSPORTING ATPASE"/>
    <property type="match status" value="1"/>
</dbReference>
<dbReference type="GO" id="GO:0005802">
    <property type="term" value="C:trans-Golgi network"/>
    <property type="evidence" value="ECO:0007669"/>
    <property type="project" value="TreeGrafter"/>
</dbReference>
<feature type="region of interest" description="Disordered" evidence="1">
    <location>
        <begin position="265"/>
        <end position="321"/>
    </location>
</feature>
<dbReference type="GO" id="GO:0005886">
    <property type="term" value="C:plasma membrane"/>
    <property type="evidence" value="ECO:0007669"/>
    <property type="project" value="TreeGrafter"/>
</dbReference>
<dbReference type="AlphaFoldDB" id="A0A7J8BNW2"/>
<proteinExistence type="predicted"/>
<dbReference type="GO" id="GO:0007030">
    <property type="term" value="P:Golgi organization"/>
    <property type="evidence" value="ECO:0007669"/>
    <property type="project" value="TreeGrafter"/>
</dbReference>
<feature type="region of interest" description="Disordered" evidence="1">
    <location>
        <begin position="160"/>
        <end position="181"/>
    </location>
</feature>
<evidence type="ECO:0000313" key="2">
    <source>
        <dbReference type="EMBL" id="KAF6400418.1"/>
    </source>
</evidence>
<dbReference type="SUPFAM" id="SSF81653">
    <property type="entry name" value="Calcium ATPase, transduction domain A"/>
    <property type="match status" value="1"/>
</dbReference>
<protein>
    <submittedName>
        <fullName evidence="2">ATPase phospholipid transporting 8B3</fullName>
    </submittedName>
</protein>
<comment type="caution">
    <text evidence="2">The sequence shown here is derived from an EMBL/GenBank/DDBJ whole genome shotgun (WGS) entry which is preliminary data.</text>
</comment>
<dbReference type="InterPro" id="IPR008250">
    <property type="entry name" value="ATPase_P-typ_transduc_dom_A_sf"/>
</dbReference>
<reference evidence="2 3" key="1">
    <citation type="journal article" date="2020" name="Nature">
        <title>Six reference-quality genomes reveal evolution of bat adaptations.</title>
        <authorList>
            <person name="Jebb D."/>
            <person name="Huang Z."/>
            <person name="Pippel M."/>
            <person name="Hughes G.M."/>
            <person name="Lavrichenko K."/>
            <person name="Devanna P."/>
            <person name="Winkler S."/>
            <person name="Jermiin L.S."/>
            <person name="Skirmuntt E.C."/>
            <person name="Katzourakis A."/>
            <person name="Burkitt-Gray L."/>
            <person name="Ray D.A."/>
            <person name="Sullivan K.A.M."/>
            <person name="Roscito J.G."/>
            <person name="Kirilenko B.M."/>
            <person name="Davalos L.M."/>
            <person name="Corthals A.P."/>
            <person name="Power M.L."/>
            <person name="Jones G."/>
            <person name="Ransome R.D."/>
            <person name="Dechmann D.K.N."/>
            <person name="Locatelli A.G."/>
            <person name="Puechmaille S.J."/>
            <person name="Fedrigo O."/>
            <person name="Jarvis E.D."/>
            <person name="Hiller M."/>
            <person name="Vernes S.C."/>
            <person name="Myers E.W."/>
            <person name="Teeling E.C."/>
        </authorList>
    </citation>
    <scope>NUCLEOTIDE SEQUENCE [LARGE SCALE GENOMIC DNA]</scope>
    <source>
        <strain evidence="2">MRouAeg1</strain>
        <tissue evidence="2">Muscle</tissue>
    </source>
</reference>
<feature type="compositionally biased region" description="Low complexity" evidence="1">
    <location>
        <begin position="309"/>
        <end position="321"/>
    </location>
</feature>
<dbReference type="Gene3D" id="2.70.150.10">
    <property type="entry name" value="Calcium-transporting ATPase, cytoplasmic transduction domain A"/>
    <property type="match status" value="1"/>
</dbReference>
<name>A0A7J8BNW2_ROUAE</name>
<sequence length="321" mass="35812">MLVGKSFLWKKWKDLCVGDLVCLHRDNIVPADILLLASTEPSSLCYVETADIDGETNLKFRQAPLVTHRKLTNIRKMASFQGKVVCEEPNSQSFWLFRASPAAFPFLYASRNMVSKPSALLVVLLNVSLNTLPVLAFRIIYQALKKPHLKVTEAEVPTDQSWNPSLCREQEEESEEAPSQDVITVDTQPYLHRGSRSRRSSYAFSHREGYADLITQGTSLQKSPVDTGDLLADHRFLPDEELVLNITKSPWYRRKMSFLGRAPQLQEKVSSEDETPSSSTSSYLTTEERTSCTNRAAPPPERGLRGVPEEAAGEAGAAVPS</sequence>
<dbReference type="GO" id="GO:0045332">
    <property type="term" value="P:phospholipid translocation"/>
    <property type="evidence" value="ECO:0007669"/>
    <property type="project" value="TreeGrafter"/>
</dbReference>
<organism evidence="2 3">
    <name type="scientific">Rousettus aegyptiacus</name>
    <name type="common">Egyptian fruit bat</name>
    <name type="synonym">Pteropus aegyptiacus</name>
    <dbReference type="NCBI Taxonomy" id="9407"/>
    <lineage>
        <taxon>Eukaryota</taxon>
        <taxon>Metazoa</taxon>
        <taxon>Chordata</taxon>
        <taxon>Craniata</taxon>
        <taxon>Vertebrata</taxon>
        <taxon>Euteleostomi</taxon>
        <taxon>Mammalia</taxon>
        <taxon>Eutheria</taxon>
        <taxon>Laurasiatheria</taxon>
        <taxon>Chiroptera</taxon>
        <taxon>Yinpterochiroptera</taxon>
        <taxon>Pteropodoidea</taxon>
        <taxon>Pteropodidae</taxon>
        <taxon>Rousettinae</taxon>
        <taxon>Rousettus</taxon>
    </lineage>
</organism>
<dbReference type="GO" id="GO:0140326">
    <property type="term" value="F:ATPase-coupled intramembrane lipid transporter activity"/>
    <property type="evidence" value="ECO:0007669"/>
    <property type="project" value="TreeGrafter"/>
</dbReference>
<accession>A0A7J8BNW2</accession>
<dbReference type="Proteomes" id="UP000593571">
    <property type="component" value="Unassembled WGS sequence"/>
</dbReference>
<evidence type="ECO:0000256" key="1">
    <source>
        <dbReference type="SAM" id="MobiDB-lite"/>
    </source>
</evidence>
<evidence type="ECO:0000313" key="3">
    <source>
        <dbReference type="Proteomes" id="UP000593571"/>
    </source>
</evidence>
<keyword evidence="3" id="KW-1185">Reference proteome</keyword>
<gene>
    <name evidence="2" type="ORF">HJG63_001246</name>
</gene>